<feature type="compositionally biased region" description="Polar residues" evidence="13">
    <location>
        <begin position="558"/>
        <end position="581"/>
    </location>
</feature>
<dbReference type="InterPro" id="IPR011992">
    <property type="entry name" value="EF-hand-dom_pair"/>
</dbReference>
<organism evidence="17 18">
    <name type="scientific">Ceutorhynchus assimilis</name>
    <name type="common">cabbage seed weevil</name>
    <dbReference type="NCBI Taxonomy" id="467358"/>
    <lineage>
        <taxon>Eukaryota</taxon>
        <taxon>Metazoa</taxon>
        <taxon>Ecdysozoa</taxon>
        <taxon>Arthropoda</taxon>
        <taxon>Hexapoda</taxon>
        <taxon>Insecta</taxon>
        <taxon>Pterygota</taxon>
        <taxon>Neoptera</taxon>
        <taxon>Endopterygota</taxon>
        <taxon>Coleoptera</taxon>
        <taxon>Polyphaga</taxon>
        <taxon>Cucujiformia</taxon>
        <taxon>Curculionidae</taxon>
        <taxon>Ceutorhynchinae</taxon>
        <taxon>Ceutorhynchus</taxon>
    </lineage>
</organism>
<reference evidence="17" key="1">
    <citation type="submission" date="2022-01" db="EMBL/GenBank/DDBJ databases">
        <authorList>
            <person name="King R."/>
        </authorList>
    </citation>
    <scope>NUCLEOTIDE SEQUENCE</scope>
</reference>
<dbReference type="CDD" id="cd16708">
    <property type="entry name" value="RING-HC_Cbl"/>
    <property type="match status" value="1"/>
</dbReference>
<evidence type="ECO:0000256" key="9">
    <source>
        <dbReference type="ARBA" id="ARBA00022833"/>
    </source>
</evidence>
<dbReference type="SUPFAM" id="SSF46934">
    <property type="entry name" value="UBA-like"/>
    <property type="match status" value="1"/>
</dbReference>
<evidence type="ECO:0000259" key="15">
    <source>
        <dbReference type="PROSITE" id="PS50089"/>
    </source>
</evidence>
<sequence length="735" mass="82962">MSGRNRPIQHKNLSTIFSKLQGAFSDVVTHPKFATDKRTLDKTWKLMDKVVKLCQHQRMNLKNSPPFILDILPDTYQRLRLIYSKYEDNLSALHSIEYFHVFIINLMRKCKQAIKLFKEGKDKMFDENSHYRRNLTKLSLVFSHMLSELKALFPNGYFAGDQFRITKSDAADFWRNNFGNSTLVPWKIFRQELNNVHPISSGLEAMALKSTIDLTCNDYISNFEFDVFTRLFQPWTTLLRNWQILAVTHPGYVAFLTYDEVKARLQRYMGKAGSYVFRLSCTRLGQWAIGYVTSDGEILQTIPQNKSLIQALLDGYREGFYLYPDGRTNNPDLAWAVQPSQEDHIAVTQEQYELYCEMGSTFQLCKICAENDKDVRIEPCGHLLCTPCLTAWQAGSEGQGSQGCPFCRAEIKGTEQIVVDPFDPKKSHNRKNFPTFSPITNLDDEEEFEHGNLIYGSLESFQKSSSEKLIPRFLASHPVKMLSAPEIVWNDAGELWNCAGSSLHALALKPRTDISHSSSPMISPGSSPRFMRRNPPGTILVPTTAPPPLPPRKSSPTHDQPSASSRNGLSDAQSQSVTNLANVEVPPTLPKSSSMLEMRNNHQEVVELSTPETIVGLVVSNCDNDGLIDTSKRHLSCPSNRTAPKSVPPKSNTTPNISGKPYENVNVELPPKIKKRLNPLERDANVSYENLNIDYIKKLVSEGYSRDSVIRALGISRNNVDMACDILHEFGTKLG</sequence>
<feature type="domain" description="Cbl-PTB" evidence="16">
    <location>
        <begin position="31"/>
        <end position="335"/>
    </location>
</feature>
<evidence type="ECO:0000256" key="13">
    <source>
        <dbReference type="SAM" id="MobiDB-lite"/>
    </source>
</evidence>
<dbReference type="Pfam" id="PF02762">
    <property type="entry name" value="Cbl_N3"/>
    <property type="match status" value="1"/>
</dbReference>
<dbReference type="SMART" id="SM00184">
    <property type="entry name" value="RING"/>
    <property type="match status" value="1"/>
</dbReference>
<dbReference type="InterPro" id="IPR003153">
    <property type="entry name" value="Adaptor_Cbl_N_hlx"/>
</dbReference>
<accession>A0A9P0DGA5</accession>
<evidence type="ECO:0000313" key="17">
    <source>
        <dbReference type="EMBL" id="CAH1123474.1"/>
    </source>
</evidence>
<dbReference type="InterPro" id="IPR001841">
    <property type="entry name" value="Znf_RING"/>
</dbReference>
<dbReference type="InterPro" id="IPR017907">
    <property type="entry name" value="Znf_RING_CS"/>
</dbReference>
<evidence type="ECO:0000259" key="16">
    <source>
        <dbReference type="PROSITE" id="PS51506"/>
    </source>
</evidence>
<dbReference type="FunFam" id="1.20.930.20:FF:000001">
    <property type="entry name" value="E3 ubiquitin-protein ligase CBL"/>
    <property type="match status" value="1"/>
</dbReference>
<keyword evidence="9 12" id="KW-0862">Zinc</keyword>
<dbReference type="GO" id="GO:0017124">
    <property type="term" value="F:SH3 domain binding"/>
    <property type="evidence" value="ECO:0007669"/>
    <property type="project" value="TreeGrafter"/>
</dbReference>
<feature type="region of interest" description="Disordered" evidence="13">
    <location>
        <begin position="633"/>
        <end position="663"/>
    </location>
</feature>
<dbReference type="OrthoDB" id="7237699at2759"/>
<keyword evidence="5 12" id="KW-0808">Transferase</keyword>
<dbReference type="FunFam" id="3.30.505.10:FF:000007">
    <property type="entry name" value="E3 ubiquitin-protein ligase CBL"/>
    <property type="match status" value="1"/>
</dbReference>
<comment type="pathway">
    <text evidence="3 12">Protein modification; protein ubiquitination.</text>
</comment>
<dbReference type="Gene3D" id="3.30.40.10">
    <property type="entry name" value="Zinc/RING finger domain, C3HC4 (zinc finger)"/>
    <property type="match status" value="1"/>
</dbReference>
<evidence type="ECO:0000256" key="6">
    <source>
        <dbReference type="ARBA" id="ARBA00022723"/>
    </source>
</evidence>
<dbReference type="Gene3D" id="3.30.505.10">
    <property type="entry name" value="SH2 domain"/>
    <property type="match status" value="1"/>
</dbReference>
<dbReference type="InterPro" id="IPR024162">
    <property type="entry name" value="Adaptor_Cbl"/>
</dbReference>
<dbReference type="SUPFAM" id="SSF47668">
    <property type="entry name" value="N-terminal domain of cbl (N-cbl)"/>
    <property type="match status" value="1"/>
</dbReference>
<feature type="region of interest" description="Disordered" evidence="13">
    <location>
        <begin position="513"/>
        <end position="594"/>
    </location>
</feature>
<dbReference type="InterPro" id="IPR009060">
    <property type="entry name" value="UBA-like_sf"/>
</dbReference>
<dbReference type="EC" id="2.3.2.27" evidence="12"/>
<evidence type="ECO:0000256" key="7">
    <source>
        <dbReference type="ARBA" id="ARBA00022771"/>
    </source>
</evidence>
<name>A0A9P0DGA5_9CUCU</name>
<feature type="compositionally biased region" description="Pro residues" evidence="13">
    <location>
        <begin position="544"/>
        <end position="553"/>
    </location>
</feature>
<dbReference type="GO" id="GO:0061630">
    <property type="term" value="F:ubiquitin protein ligase activity"/>
    <property type="evidence" value="ECO:0007669"/>
    <property type="project" value="UniProtKB-EC"/>
</dbReference>
<comment type="domain">
    <text evidence="12">The N-terminus is composed of the phosphotyrosine binding (PTB) domain, a short linker region and the RING-type zinc finger. The PTB domain, which is also called TKB (tyrosine kinase binding) domain, is composed of three different subdomains: a four-helix bundle (4H), a calcium-binding EF hand and a divergent SH2 domain.</text>
</comment>
<feature type="compositionally biased region" description="Low complexity" evidence="13">
    <location>
        <begin position="515"/>
        <end position="528"/>
    </location>
</feature>
<dbReference type="GO" id="GO:0005886">
    <property type="term" value="C:plasma membrane"/>
    <property type="evidence" value="ECO:0007669"/>
    <property type="project" value="TreeGrafter"/>
</dbReference>
<evidence type="ECO:0000256" key="12">
    <source>
        <dbReference type="RuleBase" id="RU367001"/>
    </source>
</evidence>
<dbReference type="PANTHER" id="PTHR23007">
    <property type="entry name" value="CBL"/>
    <property type="match status" value="1"/>
</dbReference>
<dbReference type="FunFam" id="3.30.40.10:FF:000015">
    <property type="entry name" value="E3 ubiquitin-protein ligase CBL"/>
    <property type="match status" value="1"/>
</dbReference>
<keyword evidence="7 11" id="KW-0863">Zinc-finger</keyword>
<feature type="compositionally biased region" description="Polar residues" evidence="13">
    <location>
        <begin position="637"/>
        <end position="657"/>
    </location>
</feature>
<evidence type="ECO:0000256" key="11">
    <source>
        <dbReference type="PROSITE-ProRule" id="PRU00175"/>
    </source>
</evidence>
<dbReference type="PROSITE" id="PS50030">
    <property type="entry name" value="UBA"/>
    <property type="match status" value="1"/>
</dbReference>
<evidence type="ECO:0000313" key="18">
    <source>
        <dbReference type="Proteomes" id="UP001152799"/>
    </source>
</evidence>
<evidence type="ECO:0000256" key="5">
    <source>
        <dbReference type="ARBA" id="ARBA00022679"/>
    </source>
</evidence>
<dbReference type="Gene3D" id="1.20.930.20">
    <property type="entry name" value="Adaptor protein Cbl, N-terminal domain"/>
    <property type="match status" value="1"/>
</dbReference>
<evidence type="ECO:0000256" key="8">
    <source>
        <dbReference type="ARBA" id="ARBA00022786"/>
    </source>
</evidence>
<dbReference type="InterPro" id="IPR014741">
    <property type="entry name" value="Adaptor_Cbl_EF_hand-like"/>
</dbReference>
<dbReference type="GO" id="GO:0007166">
    <property type="term" value="P:cell surface receptor signaling pathway"/>
    <property type="evidence" value="ECO:0007669"/>
    <property type="project" value="InterPro"/>
</dbReference>
<dbReference type="SUPFAM" id="SSF55550">
    <property type="entry name" value="SH2 domain"/>
    <property type="match status" value="1"/>
</dbReference>
<evidence type="ECO:0000256" key="10">
    <source>
        <dbReference type="ARBA" id="ARBA00022837"/>
    </source>
</evidence>
<keyword evidence="18" id="KW-1185">Reference proteome</keyword>
<evidence type="ECO:0000256" key="4">
    <source>
        <dbReference type="ARBA" id="ARBA00022490"/>
    </source>
</evidence>
<dbReference type="GO" id="GO:0005737">
    <property type="term" value="C:cytoplasm"/>
    <property type="evidence" value="ECO:0007669"/>
    <property type="project" value="UniProtKB-SubCell"/>
</dbReference>
<keyword evidence="10 12" id="KW-0106">Calcium</keyword>
<dbReference type="GO" id="GO:0001784">
    <property type="term" value="F:phosphotyrosine residue binding"/>
    <property type="evidence" value="ECO:0007669"/>
    <property type="project" value="UniProtKB-UniRule"/>
</dbReference>
<dbReference type="Pfam" id="PF02262">
    <property type="entry name" value="Cbl_N"/>
    <property type="match status" value="1"/>
</dbReference>
<dbReference type="FunFam" id="1.10.238.10:FF:000022">
    <property type="entry name" value="E3 ubiquitin-protein ligase CBL"/>
    <property type="match status" value="1"/>
</dbReference>
<feature type="domain" description="UBA" evidence="14">
    <location>
        <begin position="690"/>
        <end position="730"/>
    </location>
</feature>
<dbReference type="PROSITE" id="PS51506">
    <property type="entry name" value="CBL_PTB"/>
    <property type="match status" value="1"/>
</dbReference>
<dbReference type="Gene3D" id="1.10.8.10">
    <property type="entry name" value="DNA helicase RuvA subunit, C-terminal domain"/>
    <property type="match status" value="1"/>
</dbReference>
<evidence type="ECO:0000256" key="2">
    <source>
        <dbReference type="ARBA" id="ARBA00004496"/>
    </source>
</evidence>
<comment type="subcellular location">
    <subcellularLocation>
        <location evidence="2">Cytoplasm</location>
    </subcellularLocation>
</comment>
<dbReference type="CDD" id="cd09920">
    <property type="entry name" value="SH2_Cbl-b_TKB"/>
    <property type="match status" value="1"/>
</dbReference>
<keyword evidence="6 12" id="KW-0479">Metal-binding</keyword>
<dbReference type="GO" id="GO:0005509">
    <property type="term" value="F:calcium ion binding"/>
    <property type="evidence" value="ECO:0007669"/>
    <property type="project" value="UniProtKB-UniRule"/>
</dbReference>
<dbReference type="InterPro" id="IPR014742">
    <property type="entry name" value="Adaptor_Cbl_SH2-like"/>
</dbReference>
<dbReference type="InterPro" id="IPR015940">
    <property type="entry name" value="UBA"/>
</dbReference>
<comment type="catalytic activity">
    <reaction evidence="1 12">
        <text>S-ubiquitinyl-[E2 ubiquitin-conjugating enzyme]-L-cysteine + [acceptor protein]-L-lysine = [E2 ubiquitin-conjugating enzyme]-L-cysteine + N(6)-ubiquitinyl-[acceptor protein]-L-lysine.</text>
        <dbReference type="EC" id="2.3.2.27"/>
    </reaction>
</comment>
<dbReference type="InterPro" id="IPR013083">
    <property type="entry name" value="Znf_RING/FYVE/PHD"/>
</dbReference>
<dbReference type="Proteomes" id="UP001152799">
    <property type="component" value="Chromosome 10"/>
</dbReference>
<dbReference type="InterPro" id="IPR036537">
    <property type="entry name" value="Adaptor_Cbl_N_dom_sf"/>
</dbReference>
<dbReference type="PROSITE" id="PS50089">
    <property type="entry name" value="ZF_RING_2"/>
    <property type="match status" value="1"/>
</dbReference>
<dbReference type="EMBL" id="OU892286">
    <property type="protein sequence ID" value="CAH1123474.1"/>
    <property type="molecule type" value="Genomic_DNA"/>
</dbReference>
<feature type="domain" description="RING-type" evidence="15">
    <location>
        <begin position="365"/>
        <end position="408"/>
    </location>
</feature>
<keyword evidence="4" id="KW-0963">Cytoplasm</keyword>
<evidence type="ECO:0000259" key="14">
    <source>
        <dbReference type="PROSITE" id="PS50030"/>
    </source>
</evidence>
<dbReference type="SUPFAM" id="SSF57850">
    <property type="entry name" value="RING/U-box"/>
    <property type="match status" value="1"/>
</dbReference>
<dbReference type="InterPro" id="IPR024159">
    <property type="entry name" value="Cbl_PTB"/>
</dbReference>
<dbReference type="AlphaFoldDB" id="A0A9P0DGA5"/>
<dbReference type="PANTHER" id="PTHR23007:SF11">
    <property type="entry name" value="E3 UBIQUITIN-PROTEIN LIGASE CBL"/>
    <property type="match status" value="1"/>
</dbReference>
<protein>
    <recommendedName>
        <fullName evidence="12">E3 ubiquitin-protein ligase CBL</fullName>
        <ecNumber evidence="12">2.3.2.27</ecNumber>
    </recommendedName>
</protein>
<dbReference type="PROSITE" id="PS00518">
    <property type="entry name" value="ZF_RING_1"/>
    <property type="match status" value="1"/>
</dbReference>
<dbReference type="GO" id="GO:0045121">
    <property type="term" value="C:membrane raft"/>
    <property type="evidence" value="ECO:0007669"/>
    <property type="project" value="TreeGrafter"/>
</dbReference>
<dbReference type="Pfam" id="PF02761">
    <property type="entry name" value="Cbl_N2"/>
    <property type="match status" value="1"/>
</dbReference>
<dbReference type="GO" id="GO:0008270">
    <property type="term" value="F:zinc ion binding"/>
    <property type="evidence" value="ECO:0007669"/>
    <property type="project" value="UniProtKB-KW"/>
</dbReference>
<dbReference type="Pfam" id="PF13920">
    <property type="entry name" value="zf-C3HC4_3"/>
    <property type="match status" value="1"/>
</dbReference>
<dbReference type="GO" id="GO:0030971">
    <property type="term" value="F:receptor tyrosine kinase binding"/>
    <property type="evidence" value="ECO:0007669"/>
    <property type="project" value="TreeGrafter"/>
</dbReference>
<proteinExistence type="predicted"/>
<dbReference type="SUPFAM" id="SSF47473">
    <property type="entry name" value="EF-hand"/>
    <property type="match status" value="1"/>
</dbReference>
<keyword evidence="8 12" id="KW-0833">Ubl conjugation pathway</keyword>
<dbReference type="InterPro" id="IPR036860">
    <property type="entry name" value="SH2_dom_sf"/>
</dbReference>
<comment type="function">
    <text evidence="12">E3 ubiquitin-protein ligase which accepts ubiquitin from specific E2 ubiquitin-conjugating enzymes, and transfers it to substrates, generally promoting their degradation by the proteasome.</text>
</comment>
<evidence type="ECO:0000256" key="1">
    <source>
        <dbReference type="ARBA" id="ARBA00000900"/>
    </source>
</evidence>
<dbReference type="GO" id="GO:0023051">
    <property type="term" value="P:regulation of signaling"/>
    <property type="evidence" value="ECO:0007669"/>
    <property type="project" value="InterPro"/>
</dbReference>
<gene>
    <name evidence="17" type="ORF">CEUTPL_LOCUS2478</name>
</gene>
<dbReference type="Gene3D" id="1.10.238.10">
    <property type="entry name" value="EF-hand"/>
    <property type="match status" value="1"/>
</dbReference>
<dbReference type="CDD" id="cd14318">
    <property type="entry name" value="UBA_Cbl_like"/>
    <property type="match status" value="1"/>
</dbReference>
<evidence type="ECO:0000256" key="3">
    <source>
        <dbReference type="ARBA" id="ARBA00004906"/>
    </source>
</evidence>